<protein>
    <submittedName>
        <fullName evidence="1">Uncharacterized protein</fullName>
    </submittedName>
</protein>
<comment type="caution">
    <text evidence="1">The sequence shown here is derived from an EMBL/GenBank/DDBJ whole genome shotgun (WGS) entry which is preliminary data.</text>
</comment>
<evidence type="ECO:0000313" key="1">
    <source>
        <dbReference type="EMBL" id="MEQ2235090.1"/>
    </source>
</evidence>
<dbReference type="EMBL" id="JAHRIQ010043795">
    <property type="protein sequence ID" value="MEQ2235090.1"/>
    <property type="molecule type" value="Genomic_DNA"/>
</dbReference>
<reference evidence="1 2" key="1">
    <citation type="submission" date="2021-06" db="EMBL/GenBank/DDBJ databases">
        <authorList>
            <person name="Palmer J.M."/>
        </authorList>
    </citation>
    <scope>NUCLEOTIDE SEQUENCE [LARGE SCALE GENOMIC DNA]</scope>
    <source>
        <strain evidence="2">if_2019</strain>
        <tissue evidence="1">Muscle</tissue>
    </source>
</reference>
<gene>
    <name evidence="1" type="ORF">ILYODFUR_038089</name>
</gene>
<sequence length="101" mass="11104">MQHDDVIWNIIGNKQFCSFKVKNPSVFCPCVPKGLLVIVALGQSVELSVSNSPLAQSDWPQQQQNLLGQELSLIPGGILKTSHRTKVETSADIKTTFMEHG</sequence>
<keyword evidence="2" id="KW-1185">Reference proteome</keyword>
<organism evidence="1 2">
    <name type="scientific">Ilyodon furcidens</name>
    <name type="common">goldbreast splitfin</name>
    <dbReference type="NCBI Taxonomy" id="33524"/>
    <lineage>
        <taxon>Eukaryota</taxon>
        <taxon>Metazoa</taxon>
        <taxon>Chordata</taxon>
        <taxon>Craniata</taxon>
        <taxon>Vertebrata</taxon>
        <taxon>Euteleostomi</taxon>
        <taxon>Actinopterygii</taxon>
        <taxon>Neopterygii</taxon>
        <taxon>Teleostei</taxon>
        <taxon>Neoteleostei</taxon>
        <taxon>Acanthomorphata</taxon>
        <taxon>Ovalentaria</taxon>
        <taxon>Atherinomorphae</taxon>
        <taxon>Cyprinodontiformes</taxon>
        <taxon>Goodeidae</taxon>
        <taxon>Ilyodon</taxon>
    </lineage>
</organism>
<accession>A0ABV0TQ91</accession>
<dbReference type="Proteomes" id="UP001482620">
    <property type="component" value="Unassembled WGS sequence"/>
</dbReference>
<name>A0ABV0TQ91_9TELE</name>
<proteinExistence type="predicted"/>
<evidence type="ECO:0000313" key="2">
    <source>
        <dbReference type="Proteomes" id="UP001482620"/>
    </source>
</evidence>